<organism evidence="1 2">
    <name type="scientific">Rossellomorea pakistanensis</name>
    <dbReference type="NCBI Taxonomy" id="992288"/>
    <lineage>
        <taxon>Bacteria</taxon>
        <taxon>Bacillati</taxon>
        <taxon>Bacillota</taxon>
        <taxon>Bacilli</taxon>
        <taxon>Bacillales</taxon>
        <taxon>Bacillaceae</taxon>
        <taxon>Rossellomorea</taxon>
    </lineage>
</organism>
<accession>A0ABS2NIA6</accession>
<evidence type="ECO:0000313" key="2">
    <source>
        <dbReference type="Proteomes" id="UP001646157"/>
    </source>
</evidence>
<protein>
    <recommendedName>
        <fullName evidence="3">Thioredoxin-like protein</fullName>
    </recommendedName>
</protein>
<dbReference type="EMBL" id="JAFBDZ010000005">
    <property type="protein sequence ID" value="MBM7587595.1"/>
    <property type="molecule type" value="Genomic_DNA"/>
</dbReference>
<evidence type="ECO:0008006" key="3">
    <source>
        <dbReference type="Google" id="ProtNLM"/>
    </source>
</evidence>
<comment type="caution">
    <text evidence="1">The sequence shown here is derived from an EMBL/GenBank/DDBJ whole genome shotgun (WGS) entry which is preliminary data.</text>
</comment>
<name>A0ABS2NIA6_9BACI</name>
<dbReference type="Proteomes" id="UP001646157">
    <property type="component" value="Unassembled WGS sequence"/>
</dbReference>
<dbReference type="Pfam" id="PF14595">
    <property type="entry name" value="Thioredoxin_9"/>
    <property type="match status" value="1"/>
</dbReference>
<keyword evidence="2" id="KW-1185">Reference proteome</keyword>
<reference evidence="1 2" key="1">
    <citation type="submission" date="2021-01" db="EMBL/GenBank/DDBJ databases">
        <title>Genomic Encyclopedia of Type Strains, Phase IV (KMG-IV): sequencing the most valuable type-strain genomes for metagenomic binning, comparative biology and taxonomic classification.</title>
        <authorList>
            <person name="Goeker M."/>
        </authorList>
    </citation>
    <scope>NUCLEOTIDE SEQUENCE [LARGE SCALE GENOMIC DNA]</scope>
    <source>
        <strain evidence="1 2">DSM 24834</strain>
    </source>
</reference>
<dbReference type="SUPFAM" id="SSF52833">
    <property type="entry name" value="Thioredoxin-like"/>
    <property type="match status" value="1"/>
</dbReference>
<dbReference type="Gene3D" id="3.40.30.10">
    <property type="entry name" value="Glutaredoxin"/>
    <property type="match status" value="1"/>
</dbReference>
<dbReference type="InterPro" id="IPR036249">
    <property type="entry name" value="Thioredoxin-like_sf"/>
</dbReference>
<proteinExistence type="predicted"/>
<gene>
    <name evidence="1" type="ORF">JOC86_004169</name>
</gene>
<evidence type="ECO:0000313" key="1">
    <source>
        <dbReference type="EMBL" id="MBM7587595.1"/>
    </source>
</evidence>
<sequence length="187" mass="22013">MSLMKWFEMGMTPEEYIHSMSVNKENLETIYKGFQLPLEDEFIQGVKEQNLKVIVLTEDWCGDAMVNIPVLLKLTENLDMDVRLLLRDQNLELMDQYLTNGTSRSIPIFIFIDENGHEVAVWGPRAPRIQKIVDDEVAKLPPKDHEDFPQKRSEMITRLTEQYVQNEELWFEVYQSIKMKLMKGIFV</sequence>
<dbReference type="RefSeq" id="WP_205174778.1">
    <property type="nucleotide sequence ID" value="NZ_JAFBDZ010000005.1"/>
</dbReference>